<feature type="region of interest" description="Disordered" evidence="2">
    <location>
        <begin position="66"/>
        <end position="203"/>
    </location>
</feature>
<proteinExistence type="predicted"/>
<feature type="coiled-coil region" evidence="1">
    <location>
        <begin position="322"/>
        <end position="356"/>
    </location>
</feature>
<protein>
    <submittedName>
        <fullName evidence="3">Uncharacterized protein</fullName>
    </submittedName>
</protein>
<feature type="compositionally biased region" description="Low complexity" evidence="2">
    <location>
        <begin position="1"/>
        <end position="21"/>
    </location>
</feature>
<sequence length="595" mass="65436">MSASFKSSSRKGNLSSSSSKISTDKESKAGSPKKASLRRSRSVSAFSRNQSDVCSEFLIKRDNPLFCNSPSDDETEGQKGVKVSKSEDYASFNAATKAKSEDRSRGRSISRKADVGKHVSGTRKELGRSLSVVDTAARRSRSMSRRPVSRGYSVISETEVERQGNMSRKLMNRNNNCNSASTSSSVKRGVLSRSNSSLSDQIEGLRSRSQLKHFDTSGGSPRRFDLSSMKSANWEDAVSTSSLSEADDMSFKAASEQMKSIQEDSLVEGAPGIYESVRSEVRRAISDIQNDLKSAIQRSNTTATGSTSLTDLPPDLVSPVGIELVSDMKREYAKKLEQSEERARKLRAELAVEEQRGMELSRILKEELQEPRTPSLQKSRAGKNSSIERRKISKTLTEEAMAYFDECVSLSTFDSADFSSLEDPPLNMVGGTTLESNSISLRHANTGILATNCSHNHLNDNQEYCFIHGDDALDLTASTSGIEGIDVNLIPNSINRERGRRFQFSFSSLKPSETSELQQDIKKYVKTLEKGIKRVDIDSPITISKGYDPDEYNLRASREGLLFDHVLFKNRLESGGMLLCGGSVAISLSPFASVI</sequence>
<gene>
    <name evidence="3" type="ORF">SLEP1_g59504</name>
</gene>
<evidence type="ECO:0000256" key="1">
    <source>
        <dbReference type="SAM" id="Coils"/>
    </source>
</evidence>
<name>A0AAV5MV14_9ROSI</name>
<keyword evidence="4" id="KW-1185">Reference proteome</keyword>
<dbReference type="PANTHER" id="PTHR34466:SF3">
    <property type="entry name" value="OS11G0129800 PROTEIN"/>
    <property type="match status" value="1"/>
</dbReference>
<dbReference type="EMBL" id="BPVZ01000962">
    <property type="protein sequence ID" value="GKV52954.1"/>
    <property type="molecule type" value="Genomic_DNA"/>
</dbReference>
<feature type="compositionally biased region" description="Basic and acidic residues" evidence="2">
    <location>
        <begin position="76"/>
        <end position="88"/>
    </location>
</feature>
<feature type="compositionally biased region" description="Basic residues" evidence="2">
    <location>
        <begin position="138"/>
        <end position="148"/>
    </location>
</feature>
<comment type="caution">
    <text evidence="3">The sequence shown here is derived from an EMBL/GenBank/DDBJ whole genome shotgun (WGS) entry which is preliminary data.</text>
</comment>
<feature type="region of interest" description="Disordered" evidence="2">
    <location>
        <begin position="1"/>
        <end position="49"/>
    </location>
</feature>
<evidence type="ECO:0000256" key="2">
    <source>
        <dbReference type="SAM" id="MobiDB-lite"/>
    </source>
</evidence>
<dbReference type="AlphaFoldDB" id="A0AAV5MV14"/>
<reference evidence="3 4" key="1">
    <citation type="journal article" date="2021" name="Commun. Biol.">
        <title>The genome of Shorea leprosula (Dipterocarpaceae) highlights the ecological relevance of drought in aseasonal tropical rainforests.</title>
        <authorList>
            <person name="Ng K.K.S."/>
            <person name="Kobayashi M.J."/>
            <person name="Fawcett J.A."/>
            <person name="Hatakeyama M."/>
            <person name="Paape T."/>
            <person name="Ng C.H."/>
            <person name="Ang C.C."/>
            <person name="Tnah L.H."/>
            <person name="Lee C.T."/>
            <person name="Nishiyama T."/>
            <person name="Sese J."/>
            <person name="O'Brien M.J."/>
            <person name="Copetti D."/>
            <person name="Mohd Noor M.I."/>
            <person name="Ong R.C."/>
            <person name="Putra M."/>
            <person name="Sireger I.Z."/>
            <person name="Indrioko S."/>
            <person name="Kosugi Y."/>
            <person name="Izuno A."/>
            <person name="Isagi Y."/>
            <person name="Lee S.L."/>
            <person name="Shimizu K.K."/>
        </authorList>
    </citation>
    <scope>NUCLEOTIDE SEQUENCE [LARGE SCALE GENOMIC DNA]</scope>
    <source>
        <strain evidence="3">214</strain>
    </source>
</reference>
<dbReference type="Proteomes" id="UP001054252">
    <property type="component" value="Unassembled WGS sequence"/>
</dbReference>
<accession>A0AAV5MV14</accession>
<feature type="compositionally biased region" description="Basic and acidic residues" evidence="2">
    <location>
        <begin position="98"/>
        <end position="127"/>
    </location>
</feature>
<feature type="compositionally biased region" description="Low complexity" evidence="2">
    <location>
        <begin position="172"/>
        <end position="185"/>
    </location>
</feature>
<evidence type="ECO:0000313" key="4">
    <source>
        <dbReference type="Proteomes" id="UP001054252"/>
    </source>
</evidence>
<evidence type="ECO:0000313" key="3">
    <source>
        <dbReference type="EMBL" id="GKV52954.1"/>
    </source>
</evidence>
<dbReference type="PANTHER" id="PTHR34466">
    <property type="entry name" value="OS11G0129800 PROTEIN"/>
    <property type="match status" value="1"/>
</dbReference>
<keyword evidence="1" id="KW-0175">Coiled coil</keyword>
<organism evidence="3 4">
    <name type="scientific">Rubroshorea leprosula</name>
    <dbReference type="NCBI Taxonomy" id="152421"/>
    <lineage>
        <taxon>Eukaryota</taxon>
        <taxon>Viridiplantae</taxon>
        <taxon>Streptophyta</taxon>
        <taxon>Embryophyta</taxon>
        <taxon>Tracheophyta</taxon>
        <taxon>Spermatophyta</taxon>
        <taxon>Magnoliopsida</taxon>
        <taxon>eudicotyledons</taxon>
        <taxon>Gunneridae</taxon>
        <taxon>Pentapetalae</taxon>
        <taxon>rosids</taxon>
        <taxon>malvids</taxon>
        <taxon>Malvales</taxon>
        <taxon>Dipterocarpaceae</taxon>
        <taxon>Rubroshorea</taxon>
    </lineage>
</organism>